<feature type="binding site" evidence="10">
    <location>
        <position position="57"/>
    </location>
    <ligand>
        <name>substrate</name>
    </ligand>
</feature>
<evidence type="ECO:0000256" key="5">
    <source>
        <dbReference type="ARBA" id="ARBA00022737"/>
    </source>
</evidence>
<dbReference type="PRINTS" id="PR00834">
    <property type="entry name" value="PROTEASES2C"/>
</dbReference>
<keyword evidence="5" id="KW-0677">Repeat</keyword>
<accession>A0A2P5SY28</accession>
<dbReference type="GO" id="GO:0004252">
    <property type="term" value="F:serine-type endopeptidase activity"/>
    <property type="evidence" value="ECO:0007669"/>
    <property type="project" value="InterPro"/>
</dbReference>
<comment type="similarity">
    <text evidence="2">Belongs to the peptidase S1C family.</text>
</comment>
<comment type="caution">
    <text evidence="12">The sequence shown here is derived from an EMBL/GenBank/DDBJ whole genome shotgun (WGS) entry which is preliminary data.</text>
</comment>
<dbReference type="SUPFAM" id="SSF50156">
    <property type="entry name" value="PDZ domain-like"/>
    <property type="match status" value="2"/>
</dbReference>
<dbReference type="Gene3D" id="2.30.42.10">
    <property type="match status" value="2"/>
</dbReference>
<feature type="active site" description="Charge relay system" evidence="9">
    <location>
        <position position="240"/>
    </location>
</feature>
<dbReference type="SMART" id="SM00228">
    <property type="entry name" value="PDZ"/>
    <property type="match status" value="2"/>
</dbReference>
<evidence type="ECO:0000259" key="11">
    <source>
        <dbReference type="PROSITE" id="PS50106"/>
    </source>
</evidence>
<comment type="subcellular location">
    <subcellularLocation>
        <location evidence="1">Periplasm</location>
    </subcellularLocation>
</comment>
<evidence type="ECO:0000256" key="6">
    <source>
        <dbReference type="ARBA" id="ARBA00022764"/>
    </source>
</evidence>
<dbReference type="InterPro" id="IPR036034">
    <property type="entry name" value="PDZ_sf"/>
</dbReference>
<dbReference type="SUPFAM" id="SSF50494">
    <property type="entry name" value="Trypsin-like serine proteases"/>
    <property type="match status" value="1"/>
</dbReference>
<dbReference type="Pfam" id="PF13365">
    <property type="entry name" value="Trypsin_2"/>
    <property type="match status" value="1"/>
</dbReference>
<evidence type="ECO:0000256" key="4">
    <source>
        <dbReference type="ARBA" id="ARBA00022729"/>
    </source>
</evidence>
<dbReference type="PROSITE" id="PS50106">
    <property type="entry name" value="PDZ"/>
    <property type="match status" value="2"/>
</dbReference>
<name>A0A2P5SY28_9GAMM</name>
<reference evidence="12 13" key="1">
    <citation type="journal article" date="2018" name="Genome Biol. Evol.">
        <title>Cladogenesis and Genomic Streamlining in Extracellular Endosymbionts of Tropical Stink Bugs.</title>
        <authorList>
            <person name="Otero-Bravo A."/>
            <person name="Goffredi S."/>
            <person name="Sabree Z.L."/>
        </authorList>
    </citation>
    <scope>NUCLEOTIDE SEQUENCE [LARGE SCALE GENOMIC DNA]</scope>
    <source>
        <strain evidence="12 13">SoET</strain>
    </source>
</reference>
<evidence type="ECO:0000256" key="1">
    <source>
        <dbReference type="ARBA" id="ARBA00004418"/>
    </source>
</evidence>
<keyword evidence="4" id="KW-0732">Signal</keyword>
<keyword evidence="6" id="KW-0574">Periplasm</keyword>
<dbReference type="InterPro" id="IPR009003">
    <property type="entry name" value="Peptidase_S1_PA"/>
</dbReference>
<dbReference type="GO" id="GO:0042597">
    <property type="term" value="C:periplasmic space"/>
    <property type="evidence" value="ECO:0007669"/>
    <property type="project" value="UniProtKB-SubCell"/>
</dbReference>
<feature type="binding site" evidence="10">
    <location>
        <begin position="238"/>
        <end position="240"/>
    </location>
    <ligand>
        <name>substrate</name>
    </ligand>
</feature>
<dbReference type="PANTHER" id="PTHR22939">
    <property type="entry name" value="SERINE PROTEASE FAMILY S1C HTRA-RELATED"/>
    <property type="match status" value="1"/>
</dbReference>
<dbReference type="Gene3D" id="2.40.10.120">
    <property type="match status" value="1"/>
</dbReference>
<dbReference type="InterPro" id="IPR001940">
    <property type="entry name" value="Peptidase_S1C"/>
</dbReference>
<dbReference type="PANTHER" id="PTHR22939:SF129">
    <property type="entry name" value="SERINE PROTEASE HTRA2, MITOCHONDRIAL"/>
    <property type="match status" value="1"/>
</dbReference>
<evidence type="ECO:0000256" key="3">
    <source>
        <dbReference type="ARBA" id="ARBA00022670"/>
    </source>
</evidence>
<proteinExistence type="inferred from homology"/>
<evidence type="ECO:0000256" key="9">
    <source>
        <dbReference type="PIRSR" id="PIRSR611782-1"/>
    </source>
</evidence>
<feature type="active site" description="Charge relay system" evidence="9">
    <location>
        <position position="135"/>
    </location>
</feature>
<feature type="domain" description="PDZ" evidence="11">
    <location>
        <begin position="386"/>
        <end position="449"/>
    </location>
</feature>
<dbReference type="InterPro" id="IPR001478">
    <property type="entry name" value="PDZ"/>
</dbReference>
<evidence type="ECO:0000313" key="12">
    <source>
        <dbReference type="EMBL" id="PPI87225.1"/>
    </source>
</evidence>
<dbReference type="OrthoDB" id="9758917at2"/>
<evidence type="ECO:0000256" key="2">
    <source>
        <dbReference type="ARBA" id="ARBA00010541"/>
    </source>
</evidence>
<gene>
    <name evidence="12" type="ORF">CRV11_01675</name>
</gene>
<organism evidence="12 13">
    <name type="scientific">Candidatus Pantoea edessiphila</name>
    <dbReference type="NCBI Taxonomy" id="2044610"/>
    <lineage>
        <taxon>Bacteria</taxon>
        <taxon>Pseudomonadati</taxon>
        <taxon>Pseudomonadota</taxon>
        <taxon>Gammaproteobacteria</taxon>
        <taxon>Enterobacterales</taxon>
        <taxon>Erwiniaceae</taxon>
        <taxon>Pantoea</taxon>
    </lineage>
</organism>
<dbReference type="InterPro" id="IPR011782">
    <property type="entry name" value="Pept_S1C_Do"/>
</dbReference>
<dbReference type="Pfam" id="PF17820">
    <property type="entry name" value="PDZ_6"/>
    <property type="match status" value="1"/>
</dbReference>
<dbReference type="InterPro" id="IPR041489">
    <property type="entry name" value="PDZ_6"/>
</dbReference>
<dbReference type="Proteomes" id="UP000296034">
    <property type="component" value="Unassembled WGS sequence"/>
</dbReference>
<keyword evidence="7" id="KW-0378">Hydrolase</keyword>
<protein>
    <submittedName>
        <fullName evidence="12">Serine endoprotease</fullName>
    </submittedName>
</protein>
<keyword evidence="3 12" id="KW-0645">Protease</keyword>
<keyword evidence="8" id="KW-0720">Serine protease</keyword>
<dbReference type="NCBIfam" id="TIGR02037">
    <property type="entry name" value="degP_htrA_DO"/>
    <property type="match status" value="1"/>
</dbReference>
<dbReference type="EMBL" id="PDKS01000002">
    <property type="protein sequence ID" value="PPI87225.1"/>
    <property type="molecule type" value="Genomic_DNA"/>
</dbReference>
<evidence type="ECO:0000313" key="13">
    <source>
        <dbReference type="Proteomes" id="UP000296034"/>
    </source>
</evidence>
<feature type="binding site" evidence="10">
    <location>
        <position position="165"/>
    </location>
    <ligand>
        <name>substrate</name>
    </ligand>
</feature>
<dbReference type="RefSeq" id="WP_136131628.1">
    <property type="nucleotide sequence ID" value="NZ_PDKS01000002.1"/>
</dbReference>
<sequence length="479" mass="53183">MKKILLIFNALIFNFIILISNFINITTAEAAYNSERVFSLSPVLKKTMPAVVSVFVEGDEDLTPQYIKQFNDTPQKSNNSIFYHNTKISLKSLLKIYNDDEESDNNQDNDGNIFKNLGSGVIINADKGYIVTNNHVINDAKKIEVRLSDNRHYYAKLIGQDIQSDIALIQLKDVKDLTVMKLADSDKLRVGDYTIAIGNPYGLGEAATYGIISGIGRIGFNDYGYQNFIQTDATINRGNSGGALVNLKGELIGLNTAIFSPDGSNTRIGFAIPSNLVKEIINQIINYGQVRHIDLGLSASPVDLKMAKTMKIDSNIGAFVSRVVKNSTAYKYGIKVGDIITLINNSPIYSLASIYNNIGLLPIGTTVKLRILRDKKFIDLLVTLDQVDLNVLDSSIISKNIEGAKLTNGNSYDKGVYVNKIISRSIAAKIGFRKGDLILSVNNKNINNLGDLRRMLEKQHSFLVFNVQRNARNIYLFYR</sequence>
<feature type="active site" description="Charge relay system" evidence="9">
    <location>
        <position position="165"/>
    </location>
</feature>
<feature type="domain" description="PDZ" evidence="11">
    <location>
        <begin position="284"/>
        <end position="375"/>
    </location>
</feature>
<evidence type="ECO:0000256" key="8">
    <source>
        <dbReference type="ARBA" id="ARBA00022825"/>
    </source>
</evidence>
<evidence type="ECO:0000256" key="7">
    <source>
        <dbReference type="ARBA" id="ARBA00022801"/>
    </source>
</evidence>
<evidence type="ECO:0000256" key="10">
    <source>
        <dbReference type="PIRSR" id="PIRSR611782-2"/>
    </source>
</evidence>
<dbReference type="Pfam" id="PF13180">
    <property type="entry name" value="PDZ_2"/>
    <property type="match status" value="1"/>
</dbReference>
<dbReference type="AlphaFoldDB" id="A0A2P5SY28"/>
<dbReference type="GO" id="GO:0006508">
    <property type="term" value="P:proteolysis"/>
    <property type="evidence" value="ECO:0007669"/>
    <property type="project" value="UniProtKB-KW"/>
</dbReference>
<feature type="binding site" evidence="10">
    <location>
        <position position="135"/>
    </location>
    <ligand>
        <name>substrate</name>
    </ligand>
</feature>